<dbReference type="PROSITE" id="PS51459">
    <property type="entry name" value="FIDO"/>
    <property type="match status" value="1"/>
</dbReference>
<feature type="domain" description="Fido" evidence="1">
    <location>
        <begin position="79"/>
        <end position="213"/>
    </location>
</feature>
<comment type="caution">
    <text evidence="2">The sequence shown here is derived from an EMBL/GenBank/DDBJ whole genome shotgun (WGS) entry which is preliminary data.</text>
</comment>
<dbReference type="EMBL" id="AYYR01000021">
    <property type="protein sequence ID" value="KRM76760.1"/>
    <property type="molecule type" value="Genomic_DNA"/>
</dbReference>
<organism evidence="2 3">
    <name type="scientific">Secundilactobacillus collinoides DSM 20515 = JCM 1123</name>
    <dbReference type="NCBI Taxonomy" id="1423733"/>
    <lineage>
        <taxon>Bacteria</taxon>
        <taxon>Bacillati</taxon>
        <taxon>Bacillota</taxon>
        <taxon>Bacilli</taxon>
        <taxon>Lactobacillales</taxon>
        <taxon>Lactobacillaceae</taxon>
        <taxon>Secundilactobacillus</taxon>
    </lineage>
</organism>
<evidence type="ECO:0000313" key="2">
    <source>
        <dbReference type="EMBL" id="KRM76760.1"/>
    </source>
</evidence>
<dbReference type="RefSeq" id="WP_054761969.1">
    <property type="nucleotide sequence ID" value="NZ_AYYR01000021.1"/>
</dbReference>
<name>A0A0R2BC33_SECCO</name>
<evidence type="ECO:0000259" key="1">
    <source>
        <dbReference type="PROSITE" id="PS51459"/>
    </source>
</evidence>
<gene>
    <name evidence="2" type="ORF">FC82_GL001113</name>
</gene>
<reference evidence="2 3" key="1">
    <citation type="journal article" date="2015" name="Genome Announc.">
        <title>Expanding the biotechnology potential of lactobacilli through comparative genomics of 213 strains and associated genera.</title>
        <authorList>
            <person name="Sun Z."/>
            <person name="Harris H.M."/>
            <person name="McCann A."/>
            <person name="Guo C."/>
            <person name="Argimon S."/>
            <person name="Zhang W."/>
            <person name="Yang X."/>
            <person name="Jeffery I.B."/>
            <person name="Cooney J.C."/>
            <person name="Kagawa T.F."/>
            <person name="Liu W."/>
            <person name="Song Y."/>
            <person name="Salvetti E."/>
            <person name="Wrobel A."/>
            <person name="Rasinkangas P."/>
            <person name="Parkhill J."/>
            <person name="Rea M.C."/>
            <person name="O'Sullivan O."/>
            <person name="Ritari J."/>
            <person name="Douillard F.P."/>
            <person name="Paul Ross R."/>
            <person name="Yang R."/>
            <person name="Briner A.E."/>
            <person name="Felis G.E."/>
            <person name="de Vos W.M."/>
            <person name="Barrangou R."/>
            <person name="Klaenhammer T.R."/>
            <person name="Caufield P.W."/>
            <person name="Cui Y."/>
            <person name="Zhang H."/>
            <person name="O'Toole P.W."/>
        </authorList>
    </citation>
    <scope>NUCLEOTIDE SEQUENCE [LARGE SCALE GENOMIC DNA]</scope>
    <source>
        <strain evidence="2 3">DSM 20515</strain>
    </source>
</reference>
<dbReference type="PATRIC" id="fig|1423733.4.peg.1175"/>
<protein>
    <recommendedName>
        <fullName evidence="1">Fido domain-containing protein</fullName>
    </recommendedName>
</protein>
<evidence type="ECO:0000313" key="3">
    <source>
        <dbReference type="Proteomes" id="UP000051845"/>
    </source>
</evidence>
<dbReference type="InterPro" id="IPR003812">
    <property type="entry name" value="Fido"/>
</dbReference>
<dbReference type="InterPro" id="IPR036597">
    <property type="entry name" value="Fido-like_dom_sf"/>
</dbReference>
<accession>A0A0R2BC33</accession>
<dbReference type="AlphaFoldDB" id="A0A0R2BC33"/>
<dbReference type="Gene3D" id="1.10.3290.10">
    <property type="entry name" value="Fido-like domain"/>
    <property type="match status" value="1"/>
</dbReference>
<dbReference type="STRING" id="33960.TY91_11135"/>
<dbReference type="Proteomes" id="UP000051845">
    <property type="component" value="Unassembled WGS sequence"/>
</dbReference>
<proteinExistence type="predicted"/>
<sequence length="218" mass="24104">MSSAQNGIFSISDNQELLLDHKAQLIFSASQLKGIDMSLDQARGVIDYAATESFNPDDVALIMRLVDAFRYILINTTQFTFQTIQRINALIMGTGALGAGLVRKKMVSPAATMKKWVPPIPDKGDREAFLIALLTSRKPVTSQALDLFLDICRMQYFTAGNQRTALFAANNLLLTQGAGLLMIPLNKMGSFQELLADFCLSGEDRVVKQWLSMYCLVN</sequence>